<sequence length="306" mass="35241">MSLLEPSYDKVHRGRILAEGIKPLVPLRLRYHGHFQEMMRYDDRYMVHIKALGLLPFIHMVNRGSPHMNPAAITALVDRWRPETHSFHLRTGEMIVTLQDMSMILALPIQGDPLCINTGSDGWRERMCGLTGDILEEPLPAWDELRNLEYNQDVREGRQTSFAPVMNFVRTEVQKQADELEGALEFPRDEEGNNKFRGFVRKQAQKLRRFANLLGCRDPEVVATSSKEPAKSTSREESSPDDEQSSTAEDEEVPDDMSLEKYQRKVRSAIKLRPRNRPIVESDPEDEPRQKKIAPRRGGKSKRARK</sequence>
<keyword evidence="2" id="KW-1185">Reference proteome</keyword>
<evidence type="ECO:0000313" key="1">
    <source>
        <dbReference type="EnsemblPlants" id="AVESA.00010b.r2.1AG0035220.1.CDS"/>
    </source>
</evidence>
<dbReference type="EnsemblPlants" id="AVESA.00010b.r2.1AG0035220.1">
    <property type="protein sequence ID" value="AVESA.00010b.r2.1AG0035220.1.CDS"/>
    <property type="gene ID" value="AVESA.00010b.r2.1AG0035220"/>
</dbReference>
<dbReference type="Proteomes" id="UP001732700">
    <property type="component" value="Chromosome 1A"/>
</dbReference>
<evidence type="ECO:0000313" key="2">
    <source>
        <dbReference type="Proteomes" id="UP001732700"/>
    </source>
</evidence>
<proteinExistence type="predicted"/>
<reference evidence="1" key="2">
    <citation type="submission" date="2025-09" db="UniProtKB">
        <authorList>
            <consortium name="EnsemblPlants"/>
        </authorList>
    </citation>
    <scope>IDENTIFICATION</scope>
</reference>
<accession>A0ACD5TDG9</accession>
<name>A0ACD5TDG9_AVESA</name>
<protein>
    <submittedName>
        <fullName evidence="1">Uncharacterized protein</fullName>
    </submittedName>
</protein>
<organism evidence="1 2">
    <name type="scientific">Avena sativa</name>
    <name type="common">Oat</name>
    <dbReference type="NCBI Taxonomy" id="4498"/>
    <lineage>
        <taxon>Eukaryota</taxon>
        <taxon>Viridiplantae</taxon>
        <taxon>Streptophyta</taxon>
        <taxon>Embryophyta</taxon>
        <taxon>Tracheophyta</taxon>
        <taxon>Spermatophyta</taxon>
        <taxon>Magnoliopsida</taxon>
        <taxon>Liliopsida</taxon>
        <taxon>Poales</taxon>
        <taxon>Poaceae</taxon>
        <taxon>BOP clade</taxon>
        <taxon>Pooideae</taxon>
        <taxon>Poodae</taxon>
        <taxon>Poeae</taxon>
        <taxon>Poeae Chloroplast Group 1 (Aveneae type)</taxon>
        <taxon>Aveninae</taxon>
        <taxon>Avena</taxon>
    </lineage>
</organism>
<reference evidence="1" key="1">
    <citation type="submission" date="2021-05" db="EMBL/GenBank/DDBJ databases">
        <authorList>
            <person name="Scholz U."/>
            <person name="Mascher M."/>
            <person name="Fiebig A."/>
        </authorList>
    </citation>
    <scope>NUCLEOTIDE SEQUENCE [LARGE SCALE GENOMIC DNA]</scope>
</reference>